<dbReference type="Proteomes" id="UP001176941">
    <property type="component" value="Chromosome 6"/>
</dbReference>
<evidence type="ECO:0000313" key="3">
    <source>
        <dbReference type="Proteomes" id="UP001176941"/>
    </source>
</evidence>
<accession>A0ABN8ZWL4</accession>
<sequence length="99" mass="10746">MKGGRFWPSGLSPKMVFPPLLLKSTLRLRIQSAQTPSQPEGDPLDQLGSGGLGEGPSHPHHTVHWIESHNKSSTGSVSPFPNVFRKRAVLKPSFGDIPL</sequence>
<evidence type="ECO:0000313" key="2">
    <source>
        <dbReference type="EMBL" id="CAI9177191.1"/>
    </source>
</evidence>
<name>A0ABN8ZWL4_RANTA</name>
<organism evidence="2 3">
    <name type="scientific">Rangifer tarandus platyrhynchus</name>
    <name type="common">Svalbard reindeer</name>
    <dbReference type="NCBI Taxonomy" id="3082113"/>
    <lineage>
        <taxon>Eukaryota</taxon>
        <taxon>Metazoa</taxon>
        <taxon>Chordata</taxon>
        <taxon>Craniata</taxon>
        <taxon>Vertebrata</taxon>
        <taxon>Euteleostomi</taxon>
        <taxon>Mammalia</taxon>
        <taxon>Eutheria</taxon>
        <taxon>Laurasiatheria</taxon>
        <taxon>Artiodactyla</taxon>
        <taxon>Ruminantia</taxon>
        <taxon>Pecora</taxon>
        <taxon>Cervidae</taxon>
        <taxon>Odocoileinae</taxon>
        <taxon>Rangifer</taxon>
    </lineage>
</organism>
<keyword evidence="3" id="KW-1185">Reference proteome</keyword>
<feature type="region of interest" description="Disordered" evidence="1">
    <location>
        <begin position="31"/>
        <end position="80"/>
    </location>
</feature>
<reference evidence="2" key="1">
    <citation type="submission" date="2023-04" db="EMBL/GenBank/DDBJ databases">
        <authorList>
            <consortium name="ELIXIR-Norway"/>
        </authorList>
    </citation>
    <scope>NUCLEOTIDE SEQUENCE [LARGE SCALE GENOMIC DNA]</scope>
</reference>
<proteinExistence type="predicted"/>
<protein>
    <submittedName>
        <fullName evidence="2">Uncharacterized protein</fullName>
    </submittedName>
</protein>
<evidence type="ECO:0000256" key="1">
    <source>
        <dbReference type="SAM" id="MobiDB-lite"/>
    </source>
</evidence>
<gene>
    <name evidence="2" type="ORF">MRATA1EN1_LOCUS26153</name>
</gene>
<dbReference type="EMBL" id="OX459942">
    <property type="protein sequence ID" value="CAI9177191.1"/>
    <property type="molecule type" value="Genomic_DNA"/>
</dbReference>